<gene>
    <name evidence="1" type="ORF">MHBO_000066</name>
</gene>
<evidence type="ECO:0000313" key="1">
    <source>
        <dbReference type="EMBL" id="MES1918039.1"/>
    </source>
</evidence>
<comment type="caution">
    <text evidence="1">The sequence shown here is derived from an EMBL/GenBank/DDBJ whole genome shotgun (WGS) entry which is preliminary data.</text>
</comment>
<protein>
    <submittedName>
        <fullName evidence="1">Uncharacterized protein</fullName>
    </submittedName>
</protein>
<name>A0ABV2AF06_9EUKA</name>
<dbReference type="EMBL" id="JBDODL010000008">
    <property type="protein sequence ID" value="MES1918039.1"/>
    <property type="molecule type" value="Genomic_DNA"/>
</dbReference>
<dbReference type="Proteomes" id="UP001439008">
    <property type="component" value="Unassembled WGS sequence"/>
</dbReference>
<reference evidence="1 2" key="1">
    <citation type="journal article" date="2024" name="BMC Biol.">
        <title>Comparative genomics of Ascetosporea gives new insight into the evolutionary basis for animal parasitism in Rhizaria.</title>
        <authorList>
            <person name="Hiltunen Thoren M."/>
            <person name="Onut-Brannstrom I."/>
            <person name="Alfjorden A."/>
            <person name="Peckova H."/>
            <person name="Swords F."/>
            <person name="Hooper C."/>
            <person name="Holzer A.S."/>
            <person name="Bass D."/>
            <person name="Burki F."/>
        </authorList>
    </citation>
    <scope>NUCLEOTIDE SEQUENCE [LARGE SCALE GENOMIC DNA]</scope>
    <source>
        <strain evidence="1">20-A016</strain>
    </source>
</reference>
<organism evidence="1 2">
    <name type="scientific">Bonamia ostreae</name>
    <dbReference type="NCBI Taxonomy" id="126728"/>
    <lineage>
        <taxon>Eukaryota</taxon>
        <taxon>Sar</taxon>
        <taxon>Rhizaria</taxon>
        <taxon>Endomyxa</taxon>
        <taxon>Ascetosporea</taxon>
        <taxon>Haplosporida</taxon>
        <taxon>Bonamia</taxon>
    </lineage>
</organism>
<evidence type="ECO:0000313" key="2">
    <source>
        <dbReference type="Proteomes" id="UP001439008"/>
    </source>
</evidence>
<accession>A0ABV2AF06</accession>
<sequence length="59" mass="6549">MQIVKGPLGFATIALNFFSASRMSCCLIKLSLLIRLIVIVSVLGKDSITSVTRRYQYLV</sequence>
<keyword evidence="2" id="KW-1185">Reference proteome</keyword>
<proteinExistence type="predicted"/>